<keyword evidence="4" id="KW-0560">Oxidoreductase</keyword>
<dbReference type="GO" id="GO:0071949">
    <property type="term" value="F:FAD binding"/>
    <property type="evidence" value="ECO:0007669"/>
    <property type="project" value="InterPro"/>
</dbReference>
<sequence>MAVGIDTGEYDVVIVGGGPVGLLMAYQLKRFGVSVCVFEQYDKNTQDAYGRAIALFPRTTEQLDQLDLIEPMLQLGFACRTSVTYKDGERIIPGRVWTFMENIKDTAYDFTLVLRQMYTEEILREKLESIGAPYYQSVQCIDFEIDQSAPLNSFAVTSIFTDLKTQKPFKLKSKYLIGADGGRSFVRRHIGIPFDGDTSEDKWIRIDGIVETDMPLNRSYGAIESKTHGNVLWAPLDHGATRIGYAYTPEIAAKYPDGVTEEVAVKEAIESMKPFHVKFKEVHWWTLYTIGQRIARTFSANDRVFLCGDAAHTHSSGAAQGLNTGIHDAVNLGWKLALQIRGVTSPEVLRTYSAERLTAVQRLINYDKDISLLMTHKWPSWYKGDPDADPYLVLGQIFEEAASFNTGLGITYPANVLNQESKLELAVVPGSRPPDVELTMPGTNQRVRLQRVTRNMAKFWVLVFTGNVDVTRSSVQRLESHLASAQGVKGHKAVGWITVSPVAGCSPYEALGTKPMGDTYFDTSSLAHEKFGVSMSEGGMAVLRPDGLLGSAGPIEAQWLLDYLTKVLVL</sequence>
<dbReference type="InParanoid" id="A0A507BD93"/>
<dbReference type="Gene3D" id="3.40.30.20">
    <property type="match status" value="1"/>
</dbReference>
<dbReference type="InterPro" id="IPR038220">
    <property type="entry name" value="PHOX_C_sf"/>
</dbReference>
<dbReference type="Gene3D" id="3.50.50.60">
    <property type="entry name" value="FAD/NAD(P)-binding domain"/>
    <property type="match status" value="1"/>
</dbReference>
<accession>A0A507BD93</accession>
<dbReference type="PANTHER" id="PTHR43004">
    <property type="entry name" value="TRK SYSTEM POTASSIUM UPTAKE PROTEIN"/>
    <property type="match status" value="1"/>
</dbReference>
<dbReference type="Proteomes" id="UP000319257">
    <property type="component" value="Unassembled WGS sequence"/>
</dbReference>
<dbReference type="SUPFAM" id="SSF52833">
    <property type="entry name" value="Thioredoxin-like"/>
    <property type="match status" value="1"/>
</dbReference>
<organism evidence="6 7">
    <name type="scientific">Thyridium curvatum</name>
    <dbReference type="NCBI Taxonomy" id="1093900"/>
    <lineage>
        <taxon>Eukaryota</taxon>
        <taxon>Fungi</taxon>
        <taxon>Dikarya</taxon>
        <taxon>Ascomycota</taxon>
        <taxon>Pezizomycotina</taxon>
        <taxon>Sordariomycetes</taxon>
        <taxon>Sordariomycetidae</taxon>
        <taxon>Thyridiales</taxon>
        <taxon>Thyridiaceae</taxon>
        <taxon>Thyridium</taxon>
    </lineage>
</organism>
<dbReference type="InterPro" id="IPR050641">
    <property type="entry name" value="RIFMO-like"/>
</dbReference>
<dbReference type="PRINTS" id="PR00420">
    <property type="entry name" value="RNGMNOXGNASE"/>
</dbReference>
<evidence type="ECO:0000313" key="6">
    <source>
        <dbReference type="EMBL" id="TPX15379.1"/>
    </source>
</evidence>
<evidence type="ECO:0000256" key="4">
    <source>
        <dbReference type="ARBA" id="ARBA00023002"/>
    </source>
</evidence>
<dbReference type="SUPFAM" id="SSF54373">
    <property type="entry name" value="FAD-linked reductases, C-terminal domain"/>
    <property type="match status" value="1"/>
</dbReference>
<keyword evidence="3" id="KW-0274">FAD</keyword>
<gene>
    <name evidence="6" type="ORF">E0L32_004656</name>
</gene>
<dbReference type="SUPFAM" id="SSF51905">
    <property type="entry name" value="FAD/NAD(P)-binding domain"/>
    <property type="match status" value="1"/>
</dbReference>
<dbReference type="GeneID" id="41972103"/>
<name>A0A507BD93_9PEZI</name>
<dbReference type="PANTHER" id="PTHR43004:SF5">
    <property type="entry name" value="FAD-BINDING DOMAIN-CONTAINING PROTEIN"/>
    <property type="match status" value="1"/>
</dbReference>
<dbReference type="STRING" id="1093900.A0A507BD93"/>
<evidence type="ECO:0000256" key="3">
    <source>
        <dbReference type="ARBA" id="ARBA00022827"/>
    </source>
</evidence>
<dbReference type="EMBL" id="SKBQ01000022">
    <property type="protein sequence ID" value="TPX15379.1"/>
    <property type="molecule type" value="Genomic_DNA"/>
</dbReference>
<evidence type="ECO:0000256" key="2">
    <source>
        <dbReference type="ARBA" id="ARBA00022630"/>
    </source>
</evidence>
<dbReference type="Gene3D" id="3.30.9.10">
    <property type="entry name" value="D-Amino Acid Oxidase, subunit A, domain 2"/>
    <property type="match status" value="1"/>
</dbReference>
<evidence type="ECO:0000313" key="7">
    <source>
        <dbReference type="Proteomes" id="UP000319257"/>
    </source>
</evidence>
<comment type="similarity">
    <text evidence="1">Belongs to the PheA/TfdB FAD monooxygenase family.</text>
</comment>
<dbReference type="Pfam" id="PF01494">
    <property type="entry name" value="FAD_binding_3"/>
    <property type="match status" value="1"/>
</dbReference>
<dbReference type="InterPro" id="IPR036188">
    <property type="entry name" value="FAD/NAD-bd_sf"/>
</dbReference>
<keyword evidence="7" id="KW-1185">Reference proteome</keyword>
<dbReference type="AlphaFoldDB" id="A0A507BD93"/>
<comment type="caution">
    <text evidence="6">The sequence shown here is derived from an EMBL/GenBank/DDBJ whole genome shotgun (WGS) entry which is preliminary data.</text>
</comment>
<dbReference type="GO" id="GO:0016709">
    <property type="term" value="F:oxidoreductase activity, acting on paired donors, with incorporation or reduction of molecular oxygen, NAD(P)H as one donor, and incorporation of one atom of oxygen"/>
    <property type="evidence" value="ECO:0007669"/>
    <property type="project" value="UniProtKB-ARBA"/>
</dbReference>
<evidence type="ECO:0000259" key="5">
    <source>
        <dbReference type="Pfam" id="PF01494"/>
    </source>
</evidence>
<proteinExistence type="inferred from homology"/>
<keyword evidence="2" id="KW-0285">Flavoprotein</keyword>
<dbReference type="InterPro" id="IPR002938">
    <property type="entry name" value="FAD-bd"/>
</dbReference>
<protein>
    <recommendedName>
        <fullName evidence="5">FAD-binding domain-containing protein</fullName>
    </recommendedName>
</protein>
<feature type="domain" description="FAD-binding" evidence="5">
    <location>
        <begin position="9"/>
        <end position="364"/>
    </location>
</feature>
<dbReference type="OrthoDB" id="1716816at2759"/>
<dbReference type="InterPro" id="IPR036249">
    <property type="entry name" value="Thioredoxin-like_sf"/>
</dbReference>
<reference evidence="6 7" key="1">
    <citation type="submission" date="2019-06" db="EMBL/GenBank/DDBJ databases">
        <title>Draft genome sequence of the filamentous fungus Phialemoniopsis curvata isolated from diesel fuel.</title>
        <authorList>
            <person name="Varaljay V.A."/>
            <person name="Lyon W.J."/>
            <person name="Crouch A.L."/>
            <person name="Drake C.E."/>
            <person name="Hollomon J.M."/>
            <person name="Nadeau L.J."/>
            <person name="Nunn H.S."/>
            <person name="Stevenson B.S."/>
            <person name="Bojanowski C.L."/>
            <person name="Crookes-Goodson W.J."/>
        </authorList>
    </citation>
    <scope>NUCLEOTIDE SEQUENCE [LARGE SCALE GENOMIC DNA]</scope>
    <source>
        <strain evidence="6 7">D216</strain>
    </source>
</reference>
<dbReference type="RefSeq" id="XP_030997090.1">
    <property type="nucleotide sequence ID" value="XM_031139090.1"/>
</dbReference>
<evidence type="ECO:0000256" key="1">
    <source>
        <dbReference type="ARBA" id="ARBA00007801"/>
    </source>
</evidence>